<comment type="caution">
    <text evidence="3">The sequence shown here is derived from an EMBL/GenBank/DDBJ whole genome shotgun (WGS) entry which is preliminary data.</text>
</comment>
<proteinExistence type="predicted"/>
<dbReference type="SUPFAM" id="SSF51126">
    <property type="entry name" value="Pectin lyase-like"/>
    <property type="match status" value="1"/>
</dbReference>
<evidence type="ECO:0000256" key="1">
    <source>
        <dbReference type="SAM" id="SignalP"/>
    </source>
</evidence>
<feature type="domain" description="Right handed beta helix" evidence="2">
    <location>
        <begin position="296"/>
        <end position="402"/>
    </location>
</feature>
<dbReference type="Pfam" id="PF13229">
    <property type="entry name" value="Beta_helix"/>
    <property type="match status" value="1"/>
</dbReference>
<feature type="signal peptide" evidence="1">
    <location>
        <begin position="1"/>
        <end position="37"/>
    </location>
</feature>
<sequence>MTIRLPFGGFCGTVAGAAAIAATVAVAALAQGPQAHAQVAAKVESQTRPNFGLLLDPPTRSYRNRGSSHRRYDYRRHRPDWRPDYPTHRPGGEEIVLVDCGGNPGTGAVEDAVRRVRPGGTLVIRARGGACVGWLNIDKPMTVIGESGFDPRRWANNPNPTLQAPDGLPCITVAQGVRVEIRDMVFASPRAGDAACIVGYGAEIITNRVGFRHAGDEAAIYADGGLLYLRDTIIDAQTIAPAVVADGAVLDAWEVVVSGAQSGMELIPGAGQTSRIVSTTLKGTNAPNAFGPRSIGMIVRSGRDYGRVEIENTAIVGYVEGVAIEGASVDISNSRIGRSEKGVVLYNGELRLTDSRIRATTVGVAAASGSAVIVNNVFSSVREVIYAEDRANVQARGNRVYSEYVCRPQFRDRYRGRYEPYWRPGQGWECALGSYPRDWWDEEDGLLGVEYYDDGYSLDGYDRYQRGQGWYDRDGRYVYDERYRGEDRWSRGGGFWGR</sequence>
<protein>
    <recommendedName>
        <fullName evidence="2">Right handed beta helix domain-containing protein</fullName>
    </recommendedName>
</protein>
<dbReference type="RefSeq" id="WP_183255031.1">
    <property type="nucleotide sequence ID" value="NZ_BAAAFF010000001.1"/>
</dbReference>
<evidence type="ECO:0000313" key="3">
    <source>
        <dbReference type="EMBL" id="MBB5292528.1"/>
    </source>
</evidence>
<evidence type="ECO:0000259" key="2">
    <source>
        <dbReference type="Pfam" id="PF13229"/>
    </source>
</evidence>
<evidence type="ECO:0000313" key="4">
    <source>
        <dbReference type="Proteomes" id="UP000566663"/>
    </source>
</evidence>
<name>A0A7W8MGS4_9CAUL</name>
<accession>A0A7W8MGS4</accession>
<dbReference type="InterPro" id="IPR011050">
    <property type="entry name" value="Pectin_lyase_fold/virulence"/>
</dbReference>
<dbReference type="InterPro" id="IPR039448">
    <property type="entry name" value="Beta_helix"/>
</dbReference>
<keyword evidence="1" id="KW-0732">Signal</keyword>
<gene>
    <name evidence="3" type="ORF">HNQ67_002052</name>
</gene>
<keyword evidence="4" id="KW-1185">Reference proteome</keyword>
<dbReference type="AlphaFoldDB" id="A0A7W8MGS4"/>
<organism evidence="3 4">
    <name type="scientific">Brevundimonas basaltis</name>
    <dbReference type="NCBI Taxonomy" id="472166"/>
    <lineage>
        <taxon>Bacteria</taxon>
        <taxon>Pseudomonadati</taxon>
        <taxon>Pseudomonadota</taxon>
        <taxon>Alphaproteobacteria</taxon>
        <taxon>Caulobacterales</taxon>
        <taxon>Caulobacteraceae</taxon>
        <taxon>Brevundimonas</taxon>
    </lineage>
</organism>
<dbReference type="Proteomes" id="UP000566663">
    <property type="component" value="Unassembled WGS sequence"/>
</dbReference>
<reference evidence="3 4" key="1">
    <citation type="submission" date="2020-08" db="EMBL/GenBank/DDBJ databases">
        <title>Genomic Encyclopedia of Type Strains, Phase IV (KMG-IV): sequencing the most valuable type-strain genomes for metagenomic binning, comparative biology and taxonomic classification.</title>
        <authorList>
            <person name="Goeker M."/>
        </authorList>
    </citation>
    <scope>NUCLEOTIDE SEQUENCE [LARGE SCALE GENOMIC DNA]</scope>
    <source>
        <strain evidence="3 4">DSM 25335</strain>
    </source>
</reference>
<dbReference type="EMBL" id="JACHFZ010000004">
    <property type="protein sequence ID" value="MBB5292528.1"/>
    <property type="molecule type" value="Genomic_DNA"/>
</dbReference>
<dbReference type="InterPro" id="IPR012334">
    <property type="entry name" value="Pectin_lyas_fold"/>
</dbReference>
<feature type="chain" id="PRO_5031114425" description="Right handed beta helix domain-containing protein" evidence="1">
    <location>
        <begin position="38"/>
        <end position="498"/>
    </location>
</feature>
<dbReference type="Gene3D" id="2.160.20.10">
    <property type="entry name" value="Single-stranded right-handed beta-helix, Pectin lyase-like"/>
    <property type="match status" value="1"/>
</dbReference>